<dbReference type="SUPFAM" id="SSF50978">
    <property type="entry name" value="WD40 repeat-like"/>
    <property type="match status" value="2"/>
</dbReference>
<keyword evidence="3" id="KW-1185">Reference proteome</keyword>
<organism evidence="2 3">
    <name type="scientific">Oikopleura dioica</name>
    <name type="common">Tunicate</name>
    <dbReference type="NCBI Taxonomy" id="34765"/>
    <lineage>
        <taxon>Eukaryota</taxon>
        <taxon>Metazoa</taxon>
        <taxon>Chordata</taxon>
        <taxon>Tunicata</taxon>
        <taxon>Appendicularia</taxon>
        <taxon>Copelata</taxon>
        <taxon>Oikopleuridae</taxon>
        <taxon>Oikopleura</taxon>
    </lineage>
</organism>
<dbReference type="SUPFAM" id="SSF52540">
    <property type="entry name" value="P-loop containing nucleoside triphosphate hydrolases"/>
    <property type="match status" value="1"/>
</dbReference>
<gene>
    <name evidence="2" type="ORF">OKIOD_LOCUS3270</name>
</gene>
<reference evidence="2 3" key="1">
    <citation type="submission" date="2021-04" db="EMBL/GenBank/DDBJ databases">
        <authorList>
            <person name="Bliznina A."/>
        </authorList>
    </citation>
    <scope>NUCLEOTIDE SEQUENCE [LARGE SCALE GENOMIC DNA]</scope>
</reference>
<dbReference type="PANTHER" id="PTHR19871">
    <property type="entry name" value="BETA TRANSDUCIN-RELATED PROTEIN"/>
    <property type="match status" value="1"/>
</dbReference>
<dbReference type="InterPro" id="IPR003593">
    <property type="entry name" value="AAA+_ATPase"/>
</dbReference>
<sequence length="1481" mass="170562">MHTFDENLTVKERIFKCDFSVLPLVRPPFYSIFLSSTFVDTQVERNAILEHVQPRILEICKGQNIEFNLIDLRWGIRDASTKNHNVIQICLDEVRRCFETSPMSLPVLVHLAFDRYGWVPVPSEIEHDLFLSLVDETPENERSLLHTAYIHDKNRCPEVHRLRSTDELKNWTDLEPKLRFFLEKSALMKNKLKSLTEQEVRFGMELDPKRVILLTKSTEKGKEESDNLEAQEAFKNSVRETILSANHIELVQDDKEESVYKKSVSDGILGIIEPLLASLKESRSEQTVFQDELVHQMRFALDRERNFIGRSDLLKTVLWEINKRSKNVFVFTGASGSGKSTFIAKVCVELQKIGHFPLLRFCGTSKIASQRDNIQKSLIKHLGGILGFSLLRKPDANLTDLFNTALAVASRNLDSRKVVIVLDSIDQLDAGSRRSLDWLPVDFPDNIVLLISIISGDSTFQETYDELTQRFRRSKIFEIQPLAENEIHQMVKSYLTAENRQLQEDQEKYLKSLLLNEELEKQTVFRNKLFLSIAKTISSFEKVPEVVPTTEGALNVITERLFNVHGKFLVSHVLGLLSASRNGFSEADLIEMLSGDDKVLDDIFQYHQPPLRRLPELVMKRLLMEIQQYICKPHVNGKQVIRYFHRQFHQYFKQFRSVELYELALRYLNGELKNKYKDRLITAPESKWITLSEEPHLLWKVSCVSTSSEGRKHLTALENLLANKTRILERIYFDQLQEYLIDLENYLDSTKGDTRDCRFRLQKIYDFLRPKAFYIESIKDKEEQRQEVIRLFLGQESMVEFKNPFRCKSSKDYPNILLTNYTPKQKIQGTDLCLDRIRPNVMTESLKVYGVDAQLFLTVFIYEDRQTCSKSSMLTLWNEDGKMKLNKEYQETILAAYDFDKSHFVIATPDEIRILNKSNFKKVGKSKIGLSECENGLLDVCGEGIIVFLTNTHLVLFESFSFDGETFGLDKRVPVELDIKAKVTDDQRRWNFLKATEDYVFIGGEDQLCQVYLVSTGEKIGFAENRLKDEIGISCDVNEATGKILVTSTHRTILFDIDYDPDAVYKNSLIKKKAHSLHGGVICCSGEFLVTREDLKISISTFFRSGEYKKFQYQQKRDKFFVPSAIAETTDFLALVISQNRVRIGKKSHLRQISKTITTRSFLQMDKAIFSNKTMIVSLVKGDGDLSIYDEKELKIIARLKSSRSGQQTLKSFAFAEKNRVLATVTNDNVDFWQLPEENEPLPDSLGFPLFSNHVNFTSVCQTVNFIEDDENLWLAIPKDDGFLIVSRNDNIWKAKSVTIIQDKTSLLANPFCIKYSGLFKNDGVFWCIATEKSTKNDVFFTIDPENQAVFARKFEYGELRVVEAIPKSKNLLIGSQNSLLSMTIDGEVLVSLKITGSVNILYVFEQNNSRFFLVGTTKGHGYLGKIEEDGRKLEIIDQLTIPKPVPYQDRTFFIENKDDNVLVYDIDDGQACFIKVMSFE</sequence>
<accession>A0ABN7S491</accession>
<proteinExistence type="predicted"/>
<dbReference type="Proteomes" id="UP001158576">
    <property type="component" value="Chromosome PAR"/>
</dbReference>
<dbReference type="InterPro" id="IPR007111">
    <property type="entry name" value="NACHT_NTPase"/>
</dbReference>
<protein>
    <submittedName>
        <fullName evidence="2">Oidioi.mRNA.OKI2018_I69.PAR.g11712.t1.cds</fullName>
    </submittedName>
</protein>
<dbReference type="PANTHER" id="PTHR19871:SF14">
    <property type="entry name" value="DUF4062 DOMAIN-CONTAINING PROTEIN"/>
    <property type="match status" value="1"/>
</dbReference>
<name>A0ABN7S491_OIKDI</name>
<dbReference type="InterPro" id="IPR027417">
    <property type="entry name" value="P-loop_NTPase"/>
</dbReference>
<dbReference type="EMBL" id="OU015568">
    <property type="protein sequence ID" value="CAG5088046.1"/>
    <property type="molecule type" value="Genomic_DNA"/>
</dbReference>
<dbReference type="Pfam" id="PF05729">
    <property type="entry name" value="NACHT"/>
    <property type="match status" value="1"/>
</dbReference>
<evidence type="ECO:0000313" key="2">
    <source>
        <dbReference type="EMBL" id="CAG5088046.1"/>
    </source>
</evidence>
<evidence type="ECO:0000313" key="3">
    <source>
        <dbReference type="Proteomes" id="UP001158576"/>
    </source>
</evidence>
<evidence type="ECO:0000259" key="1">
    <source>
        <dbReference type="SMART" id="SM00382"/>
    </source>
</evidence>
<dbReference type="InterPro" id="IPR052752">
    <property type="entry name" value="NACHT-WD_repeat"/>
</dbReference>
<dbReference type="InterPro" id="IPR036322">
    <property type="entry name" value="WD40_repeat_dom_sf"/>
</dbReference>
<dbReference type="Gene3D" id="3.40.50.300">
    <property type="entry name" value="P-loop containing nucleotide triphosphate hydrolases"/>
    <property type="match status" value="1"/>
</dbReference>
<dbReference type="SMART" id="SM00382">
    <property type="entry name" value="AAA"/>
    <property type="match status" value="1"/>
</dbReference>
<feature type="domain" description="AAA+ ATPase" evidence="1">
    <location>
        <begin position="325"/>
        <end position="484"/>
    </location>
</feature>